<evidence type="ECO:0000313" key="2">
    <source>
        <dbReference type="EMBL" id="CAJ0599996.1"/>
    </source>
</evidence>
<organism evidence="2 3">
    <name type="scientific">Cylicocyclus nassatus</name>
    <name type="common">Nematode worm</name>
    <dbReference type="NCBI Taxonomy" id="53992"/>
    <lineage>
        <taxon>Eukaryota</taxon>
        <taxon>Metazoa</taxon>
        <taxon>Ecdysozoa</taxon>
        <taxon>Nematoda</taxon>
        <taxon>Chromadorea</taxon>
        <taxon>Rhabditida</taxon>
        <taxon>Rhabditina</taxon>
        <taxon>Rhabditomorpha</taxon>
        <taxon>Strongyloidea</taxon>
        <taxon>Strongylidae</taxon>
        <taxon>Cylicocyclus</taxon>
    </lineage>
</organism>
<dbReference type="AlphaFoldDB" id="A0AA36GXJ8"/>
<protein>
    <submittedName>
        <fullName evidence="2">Uncharacterized protein</fullName>
    </submittedName>
</protein>
<evidence type="ECO:0000313" key="3">
    <source>
        <dbReference type="Proteomes" id="UP001176961"/>
    </source>
</evidence>
<feature type="transmembrane region" description="Helical" evidence="1">
    <location>
        <begin position="140"/>
        <end position="160"/>
    </location>
</feature>
<keyword evidence="1" id="KW-0812">Transmembrane</keyword>
<keyword evidence="1" id="KW-1133">Transmembrane helix</keyword>
<reference evidence="2" key="1">
    <citation type="submission" date="2023-07" db="EMBL/GenBank/DDBJ databases">
        <authorList>
            <consortium name="CYATHOMIX"/>
        </authorList>
    </citation>
    <scope>NUCLEOTIDE SEQUENCE</scope>
    <source>
        <strain evidence="2">N/A</strain>
    </source>
</reference>
<accession>A0AA36GXJ8</accession>
<evidence type="ECO:0000256" key="1">
    <source>
        <dbReference type="SAM" id="Phobius"/>
    </source>
</evidence>
<dbReference type="EMBL" id="CATQJL010000223">
    <property type="protein sequence ID" value="CAJ0599996.1"/>
    <property type="molecule type" value="Genomic_DNA"/>
</dbReference>
<gene>
    <name evidence="2" type="ORF">CYNAS_LOCUS11979</name>
</gene>
<name>A0AA36GXJ8_CYLNA</name>
<sequence>MPLLMTCIVGNYVKAFITLVLVHILPWILDDESPLFVTFIAVELLGFNAVVFGVFCGTVYESTVSALKLAIVLWLILLYFALQSPRINGRYWLVSICHANPIAAFKNIFEALPYFELRGTRVTISTLYAYTDVVTPGSSLIALAIDGICVIGITMIVDNVEWSYVRSRIAALIRRKELEQLKSQTERHSWHQDEEVREGKADIDAEDVAKVWETSGELSVYRFEIRAYPGEVSIILGHPGA</sequence>
<feature type="transmembrane region" description="Helical" evidence="1">
    <location>
        <begin position="66"/>
        <end position="82"/>
    </location>
</feature>
<feature type="transmembrane region" description="Helical" evidence="1">
    <location>
        <begin position="12"/>
        <end position="29"/>
    </location>
</feature>
<feature type="non-terminal residue" evidence="2">
    <location>
        <position position="1"/>
    </location>
</feature>
<keyword evidence="3" id="KW-1185">Reference proteome</keyword>
<dbReference type="Proteomes" id="UP001176961">
    <property type="component" value="Unassembled WGS sequence"/>
</dbReference>
<proteinExistence type="predicted"/>
<keyword evidence="1" id="KW-0472">Membrane</keyword>
<comment type="caution">
    <text evidence="2">The sequence shown here is derived from an EMBL/GenBank/DDBJ whole genome shotgun (WGS) entry which is preliminary data.</text>
</comment>
<feature type="transmembrane region" description="Helical" evidence="1">
    <location>
        <begin position="35"/>
        <end position="59"/>
    </location>
</feature>